<keyword evidence="3" id="KW-0378">Hydrolase</keyword>
<dbReference type="GO" id="GO:0006508">
    <property type="term" value="P:proteolysis"/>
    <property type="evidence" value="ECO:0007669"/>
    <property type="project" value="UniProtKB-KW"/>
</dbReference>
<dbReference type="OrthoDB" id="3307525at2"/>
<organism evidence="3 4">
    <name type="scientific">Streptomyces boluensis</name>
    <dbReference type="NCBI Taxonomy" id="1775135"/>
    <lineage>
        <taxon>Bacteria</taxon>
        <taxon>Bacillati</taxon>
        <taxon>Actinomycetota</taxon>
        <taxon>Actinomycetes</taxon>
        <taxon>Kitasatosporales</taxon>
        <taxon>Streptomycetaceae</taxon>
        <taxon>Streptomyces</taxon>
    </lineage>
</organism>
<dbReference type="Pfam" id="PF13365">
    <property type="entry name" value="Trypsin_2"/>
    <property type="match status" value="1"/>
</dbReference>
<name>A0A964UJ80_9ACTN</name>
<feature type="domain" description="vWA-MoxR associated protein C-terminal" evidence="2">
    <location>
        <begin position="487"/>
        <end position="710"/>
    </location>
</feature>
<keyword evidence="3" id="KW-0645">Protease</keyword>
<dbReference type="SUPFAM" id="SSF50494">
    <property type="entry name" value="Trypsin-like serine proteases"/>
    <property type="match status" value="1"/>
</dbReference>
<feature type="region of interest" description="Disordered" evidence="1">
    <location>
        <begin position="701"/>
        <end position="727"/>
    </location>
</feature>
<accession>A0A964UJ80</accession>
<reference evidence="3" key="1">
    <citation type="submission" date="2020-01" db="EMBL/GenBank/DDBJ databases">
        <title>Whole-genome analyses of novel actinobacteria.</title>
        <authorList>
            <person name="Sahin N."/>
        </authorList>
    </citation>
    <scope>NUCLEOTIDE SEQUENCE</scope>
    <source>
        <strain evidence="3">YC537</strain>
    </source>
</reference>
<dbReference type="InterPro" id="IPR009003">
    <property type="entry name" value="Peptidase_S1_PA"/>
</dbReference>
<proteinExistence type="predicted"/>
<dbReference type="InterPro" id="IPR045450">
    <property type="entry name" value="VMAP_C"/>
</dbReference>
<dbReference type="Pfam" id="PF20028">
    <property type="entry name" value="VMAP-C"/>
    <property type="match status" value="1"/>
</dbReference>
<sequence length="727" mass="78788">MSVESADVPLHRAFVSVLGAERPVGAGVLIGPRRVLTCAHVVNSALGRDRFDPALPAWARTVELRLPHVDRERRITARVVADLWRPPRSRPDPAQAAPPRAGALPYYGDLAVLELDSDAPPGADPAPFHPQRDGNEVVAQWASGHALTTLRAVPRVSAHPWTALDVLGGSVADGFSGGPLWDRERQAVVGVIVAAHDAAGHTSAPADPTEPAAGTARERRASATLYAIGLTSIEAELPGLPPVAVPTAGHGRIQLLEKLEELVSTRQGIRECEERLAARLGRRSAGAAADVEGLAAMAMGVRRGVPELLDIVHDHLAEHRPDHLAAGGGWDALLRIARIVSPRERLTVQRRRNLNALLAHCPATDPGRLLRTVLPYAEGLPAPVDLADATDILEGYEPPQGRSMPPLLQGVVQVAVRERATGGAAADDLDSWIRSTARRLGVAPEIVNEFRADAAAALAGASADRPEEAAPPRVQVELLPVGHGRLFTYQIWVWNAHGRHEIVRTQDSEVPSGQVVADIREVMRTEVDAHPQNARLEFFVAPAWLRLDVDAWRFPPEPDDAEYFPGVSLHVMLRSSERTRETHAGWRRRSKALATAPRLLLDEGCPDPGVAMARLEVSRDSGIVVVRGDHKRQGWLLRQCLQAGVHTVLWHREDREDPEARQAADLLALVADLDPTHIPEAVRAERAKARAEPDCVTHHGRGLALLHDGPEHRPPPLAPDSWDLTQP</sequence>
<dbReference type="EMBL" id="JAAAHS010000006">
    <property type="protein sequence ID" value="NBE50163.1"/>
    <property type="molecule type" value="Genomic_DNA"/>
</dbReference>
<evidence type="ECO:0000259" key="2">
    <source>
        <dbReference type="Pfam" id="PF20028"/>
    </source>
</evidence>
<dbReference type="Proteomes" id="UP000598297">
    <property type="component" value="Unassembled WGS sequence"/>
</dbReference>
<keyword evidence="4" id="KW-1185">Reference proteome</keyword>
<protein>
    <submittedName>
        <fullName evidence="3">Serine protease</fullName>
    </submittedName>
</protein>
<gene>
    <name evidence="3" type="ORF">GUY60_01710</name>
</gene>
<evidence type="ECO:0000313" key="4">
    <source>
        <dbReference type="Proteomes" id="UP000598297"/>
    </source>
</evidence>
<evidence type="ECO:0000313" key="3">
    <source>
        <dbReference type="EMBL" id="NBE50163.1"/>
    </source>
</evidence>
<dbReference type="AlphaFoldDB" id="A0A964UJ80"/>
<dbReference type="GO" id="GO:0008233">
    <property type="term" value="F:peptidase activity"/>
    <property type="evidence" value="ECO:0007669"/>
    <property type="project" value="UniProtKB-KW"/>
</dbReference>
<evidence type="ECO:0000256" key="1">
    <source>
        <dbReference type="SAM" id="MobiDB-lite"/>
    </source>
</evidence>
<comment type="caution">
    <text evidence="3">The sequence shown here is derived from an EMBL/GenBank/DDBJ whole genome shotgun (WGS) entry which is preliminary data.</text>
</comment>